<dbReference type="SMART" id="SM00239">
    <property type="entry name" value="C2"/>
    <property type="match status" value="1"/>
</dbReference>
<protein>
    <recommendedName>
        <fullName evidence="2">C2 domain-containing protein</fullName>
    </recommendedName>
</protein>
<feature type="region of interest" description="Disordered" evidence="1">
    <location>
        <begin position="184"/>
        <end position="210"/>
    </location>
</feature>
<dbReference type="CDD" id="cd04021">
    <property type="entry name" value="C2_E3_ubiquitin_ligase"/>
    <property type="match status" value="1"/>
</dbReference>
<dbReference type="Gene3D" id="2.60.40.150">
    <property type="entry name" value="C2 domain"/>
    <property type="match status" value="1"/>
</dbReference>
<organism evidence="3 4">
    <name type="scientific">Anas platyrhynchos platyrhynchos</name>
    <name type="common">Northern mallard</name>
    <dbReference type="NCBI Taxonomy" id="8840"/>
    <lineage>
        <taxon>Eukaryota</taxon>
        <taxon>Metazoa</taxon>
        <taxon>Chordata</taxon>
        <taxon>Craniata</taxon>
        <taxon>Vertebrata</taxon>
        <taxon>Euteleostomi</taxon>
        <taxon>Archelosauria</taxon>
        <taxon>Archosauria</taxon>
        <taxon>Dinosauria</taxon>
        <taxon>Saurischia</taxon>
        <taxon>Theropoda</taxon>
        <taxon>Coelurosauria</taxon>
        <taxon>Aves</taxon>
        <taxon>Neognathae</taxon>
        <taxon>Galloanserae</taxon>
        <taxon>Anseriformes</taxon>
        <taxon>Anatidae</taxon>
        <taxon>Anatinae</taxon>
        <taxon>Anas</taxon>
    </lineage>
</organism>
<feature type="domain" description="C2" evidence="2">
    <location>
        <begin position="1"/>
        <end position="116"/>
    </location>
</feature>
<dbReference type="Proteomes" id="UP000016666">
    <property type="component" value="Unassembled WGS sequence"/>
</dbReference>
<dbReference type="InterPro" id="IPR000008">
    <property type="entry name" value="C2_dom"/>
</dbReference>
<accession>A0A493TZR9</accession>
<keyword evidence="4" id="KW-1185">Reference proteome</keyword>
<evidence type="ECO:0000313" key="4">
    <source>
        <dbReference type="Proteomes" id="UP000016666"/>
    </source>
</evidence>
<dbReference type="Pfam" id="PF00168">
    <property type="entry name" value="C2"/>
    <property type="match status" value="1"/>
</dbReference>
<reference evidence="3" key="3">
    <citation type="submission" date="2025-09" db="UniProtKB">
        <authorList>
            <consortium name="Ensembl"/>
        </authorList>
    </citation>
    <scope>IDENTIFICATION</scope>
</reference>
<evidence type="ECO:0000259" key="2">
    <source>
        <dbReference type="PROSITE" id="PS50004"/>
    </source>
</evidence>
<dbReference type="STRING" id="8840.ENSAPLP00000031373"/>
<dbReference type="PROSITE" id="PS50004">
    <property type="entry name" value="C2"/>
    <property type="match status" value="1"/>
</dbReference>
<name>A0A493TZR9_ANAPP</name>
<evidence type="ECO:0000313" key="3">
    <source>
        <dbReference type="Ensembl" id="ENSAPLP00000031373.1"/>
    </source>
</evidence>
<dbReference type="GeneTree" id="ENSGT00940000160726"/>
<dbReference type="SUPFAM" id="SSF49562">
    <property type="entry name" value="C2 domain (Calcium/lipid-binding domain, CaLB)"/>
    <property type="match status" value="1"/>
</dbReference>
<dbReference type="AlphaFoldDB" id="A0A493TZR9"/>
<dbReference type="Ensembl" id="ENSAPLT00000035779.1">
    <property type="protein sequence ID" value="ENSAPLP00000031373.1"/>
    <property type="gene ID" value="ENSAPLG00000021343.1"/>
</dbReference>
<sequence length="210" mass="21928">MASASSSRARAGPPCEKSQLSVKVVSVKPKAQSRQPRLSCYVEVAGDGLPSETKKTGKQMGSSELLWNEILVLNVTAQSHLDLKVWSCHTLRNELLGTASVSLWNLLKSGGKRTSSPKPPLCAVLSVPLGGRGPPMLRVPPAAPLPQGTQPHEGTRCPWVLGVLVASPLQLLGDPNPSAPCCHVQTAGGGRGSPQIKAPQSAPSSRVPCS</sequence>
<reference evidence="3" key="2">
    <citation type="submission" date="2025-08" db="UniProtKB">
        <authorList>
            <consortium name="Ensembl"/>
        </authorList>
    </citation>
    <scope>IDENTIFICATION</scope>
</reference>
<reference evidence="4" key="1">
    <citation type="submission" date="2017-10" db="EMBL/GenBank/DDBJ databases">
        <title>A new Pekin duck reference genome.</title>
        <authorList>
            <person name="Hou Z.-C."/>
            <person name="Zhou Z.-K."/>
            <person name="Zhu F."/>
            <person name="Hou S.-S."/>
        </authorList>
    </citation>
    <scope>NUCLEOTIDE SEQUENCE [LARGE SCALE GENOMIC DNA]</scope>
</reference>
<proteinExistence type="predicted"/>
<evidence type="ECO:0000256" key="1">
    <source>
        <dbReference type="SAM" id="MobiDB-lite"/>
    </source>
</evidence>
<dbReference type="InterPro" id="IPR035892">
    <property type="entry name" value="C2_domain_sf"/>
</dbReference>